<comment type="caution">
    <text evidence="1">The sequence shown here is derived from an EMBL/GenBank/DDBJ whole genome shotgun (WGS) entry which is preliminary data.</text>
</comment>
<gene>
    <name evidence="1" type="ORF">H0A36_23485</name>
</gene>
<organism evidence="1 2">
    <name type="scientific">Spartinivicinus marinus</name>
    <dbReference type="NCBI Taxonomy" id="2994442"/>
    <lineage>
        <taxon>Bacteria</taxon>
        <taxon>Pseudomonadati</taxon>
        <taxon>Pseudomonadota</taxon>
        <taxon>Gammaproteobacteria</taxon>
        <taxon>Oceanospirillales</taxon>
        <taxon>Zooshikellaceae</taxon>
        <taxon>Spartinivicinus</taxon>
    </lineage>
</organism>
<dbReference type="AlphaFoldDB" id="A0A853IHT4"/>
<reference evidence="1 2" key="1">
    <citation type="submission" date="2020-07" db="EMBL/GenBank/DDBJ databases">
        <title>Endozoicomonas sp. nov., isolated from sediment.</title>
        <authorList>
            <person name="Gu T."/>
        </authorList>
    </citation>
    <scope>NUCLEOTIDE SEQUENCE [LARGE SCALE GENOMIC DNA]</scope>
    <source>
        <strain evidence="1 2">SM1973</strain>
    </source>
</reference>
<dbReference type="RefSeq" id="WP_180570988.1">
    <property type="nucleotide sequence ID" value="NZ_JACCKB010000056.1"/>
</dbReference>
<name>A0A853IHT4_9GAMM</name>
<sequence length="355" mass="41384">MHYDAGHMNFFNVDHCGLYKIGNKETYGCELGETFDLIKKWVKGRNLADTIPWSEDKAKKNISKCYCKDIYKDSATGDFLVVLWKSDTDSAGTLWGAPEDNATGDVKVVKYTNNYRGEKVIWGRPCYYWIITELNTIVSIKFDHSLCDAKLFEYYVISCINNRVQHKNRKKEYTDQGHVRISYENGDGIQYRYRFNVSLKSLNTSDVKLSELASKITHIIRRETIKVASEDERSEWLKLFDKLPLVAPKPKSKNRKIEIKAEAKPNVNEIKTIIENNALENRMKHEWDNVGFVTDNGRVTWCDRYVLRDQVNVYDNKTKILEAEKLYKIIKNDRKRYLNPISDMIDSSNQVLEEA</sequence>
<accession>A0A853IHT4</accession>
<dbReference type="Proteomes" id="UP000569732">
    <property type="component" value="Unassembled WGS sequence"/>
</dbReference>
<evidence type="ECO:0000313" key="2">
    <source>
        <dbReference type="Proteomes" id="UP000569732"/>
    </source>
</evidence>
<protein>
    <submittedName>
        <fullName evidence="1">Uncharacterized protein</fullName>
    </submittedName>
</protein>
<dbReference type="EMBL" id="JACCKB010000056">
    <property type="protein sequence ID" value="NYZ68987.1"/>
    <property type="molecule type" value="Genomic_DNA"/>
</dbReference>
<keyword evidence="2" id="KW-1185">Reference proteome</keyword>
<evidence type="ECO:0000313" key="1">
    <source>
        <dbReference type="EMBL" id="NYZ68987.1"/>
    </source>
</evidence>
<proteinExistence type="predicted"/>